<keyword evidence="1" id="KW-0347">Helicase</keyword>
<keyword evidence="1" id="KW-0067">ATP-binding</keyword>
<feature type="domain" description="DNA helicase Pif1-like DEAD-box helicase" evidence="2">
    <location>
        <begin position="20"/>
        <end position="103"/>
    </location>
</feature>
<evidence type="ECO:0000313" key="3">
    <source>
        <dbReference type="EMBL" id="KIK27794.1"/>
    </source>
</evidence>
<gene>
    <name evidence="3" type="ORF">PISMIDRAFT_92613</name>
</gene>
<accession>A0A0C9ZP13</accession>
<proteinExistence type="inferred from homology"/>
<dbReference type="OrthoDB" id="3366231at2759"/>
<dbReference type="PANTHER" id="PTHR10492:SF57">
    <property type="entry name" value="ATP-DEPENDENT DNA HELICASE"/>
    <property type="match status" value="1"/>
</dbReference>
<name>A0A0C9ZP13_9AGAM</name>
<keyword evidence="1" id="KW-0233">DNA recombination</keyword>
<sequence length="111" mass="12407">MFKVTSQNTVYIVLWGFTLLQVPVNKHNEMLQSMIKVSTSCTNLIKQASLIIWDEAPMVNHAILSCINNICMEIGNNNKPFGGKDIILLSDFCQTCPVVWGGLEHKSLMPP</sequence>
<dbReference type="PANTHER" id="PTHR10492">
    <property type="match status" value="1"/>
</dbReference>
<keyword evidence="1" id="KW-0234">DNA repair</keyword>
<dbReference type="GO" id="GO:0005524">
    <property type="term" value="F:ATP binding"/>
    <property type="evidence" value="ECO:0007669"/>
    <property type="project" value="UniProtKB-KW"/>
</dbReference>
<dbReference type="GO" id="GO:0006310">
    <property type="term" value="P:DNA recombination"/>
    <property type="evidence" value="ECO:0007669"/>
    <property type="project" value="UniProtKB-KW"/>
</dbReference>
<evidence type="ECO:0000259" key="2">
    <source>
        <dbReference type="Pfam" id="PF05970"/>
    </source>
</evidence>
<dbReference type="AlphaFoldDB" id="A0A0C9ZP13"/>
<dbReference type="InterPro" id="IPR027417">
    <property type="entry name" value="P-loop_NTPase"/>
</dbReference>
<comment type="catalytic activity">
    <reaction evidence="1">
        <text>ATP + H2O = ADP + phosphate + H(+)</text>
        <dbReference type="Rhea" id="RHEA:13065"/>
        <dbReference type="ChEBI" id="CHEBI:15377"/>
        <dbReference type="ChEBI" id="CHEBI:15378"/>
        <dbReference type="ChEBI" id="CHEBI:30616"/>
        <dbReference type="ChEBI" id="CHEBI:43474"/>
        <dbReference type="ChEBI" id="CHEBI:456216"/>
        <dbReference type="EC" id="5.6.2.3"/>
    </reaction>
</comment>
<dbReference type="STRING" id="765257.A0A0C9ZP13"/>
<protein>
    <recommendedName>
        <fullName evidence="1">ATP-dependent DNA helicase</fullName>
        <ecNumber evidence="1">5.6.2.3</ecNumber>
    </recommendedName>
</protein>
<dbReference type="EC" id="5.6.2.3" evidence="1"/>
<keyword evidence="4" id="KW-1185">Reference proteome</keyword>
<dbReference type="GO" id="GO:0043139">
    <property type="term" value="F:5'-3' DNA helicase activity"/>
    <property type="evidence" value="ECO:0007669"/>
    <property type="project" value="UniProtKB-EC"/>
</dbReference>
<evidence type="ECO:0000256" key="1">
    <source>
        <dbReference type="RuleBase" id="RU363044"/>
    </source>
</evidence>
<dbReference type="InterPro" id="IPR010285">
    <property type="entry name" value="DNA_helicase_pif1-like_DEAD"/>
</dbReference>
<dbReference type="Gene3D" id="3.40.50.300">
    <property type="entry name" value="P-loop containing nucleotide triphosphate hydrolases"/>
    <property type="match status" value="1"/>
</dbReference>
<dbReference type="Proteomes" id="UP000054018">
    <property type="component" value="Unassembled WGS sequence"/>
</dbReference>
<keyword evidence="1" id="KW-0547">Nucleotide-binding</keyword>
<reference evidence="4" key="2">
    <citation type="submission" date="2015-01" db="EMBL/GenBank/DDBJ databases">
        <title>Evolutionary Origins and Diversification of the Mycorrhizal Mutualists.</title>
        <authorList>
            <consortium name="DOE Joint Genome Institute"/>
            <consortium name="Mycorrhizal Genomics Consortium"/>
            <person name="Kohler A."/>
            <person name="Kuo A."/>
            <person name="Nagy L.G."/>
            <person name="Floudas D."/>
            <person name="Copeland A."/>
            <person name="Barry K.W."/>
            <person name="Cichocki N."/>
            <person name="Veneault-Fourrey C."/>
            <person name="LaButti K."/>
            <person name="Lindquist E.A."/>
            <person name="Lipzen A."/>
            <person name="Lundell T."/>
            <person name="Morin E."/>
            <person name="Murat C."/>
            <person name="Riley R."/>
            <person name="Ohm R."/>
            <person name="Sun H."/>
            <person name="Tunlid A."/>
            <person name="Henrissat B."/>
            <person name="Grigoriev I.V."/>
            <person name="Hibbett D.S."/>
            <person name="Martin F."/>
        </authorList>
    </citation>
    <scope>NUCLEOTIDE SEQUENCE [LARGE SCALE GENOMIC DNA]</scope>
    <source>
        <strain evidence="4">441</strain>
    </source>
</reference>
<dbReference type="HOGENOM" id="CLU_001324_8_2_1"/>
<dbReference type="GO" id="GO:0016887">
    <property type="term" value="F:ATP hydrolysis activity"/>
    <property type="evidence" value="ECO:0007669"/>
    <property type="project" value="RHEA"/>
</dbReference>
<dbReference type="GO" id="GO:0006281">
    <property type="term" value="P:DNA repair"/>
    <property type="evidence" value="ECO:0007669"/>
    <property type="project" value="UniProtKB-KW"/>
</dbReference>
<reference evidence="3 4" key="1">
    <citation type="submission" date="2014-04" db="EMBL/GenBank/DDBJ databases">
        <authorList>
            <consortium name="DOE Joint Genome Institute"/>
            <person name="Kuo A."/>
            <person name="Kohler A."/>
            <person name="Costa M.D."/>
            <person name="Nagy L.G."/>
            <person name="Floudas D."/>
            <person name="Copeland A."/>
            <person name="Barry K.W."/>
            <person name="Cichocki N."/>
            <person name="Veneault-Fourrey C."/>
            <person name="LaButti K."/>
            <person name="Lindquist E.A."/>
            <person name="Lipzen A."/>
            <person name="Lundell T."/>
            <person name="Morin E."/>
            <person name="Murat C."/>
            <person name="Sun H."/>
            <person name="Tunlid A."/>
            <person name="Henrissat B."/>
            <person name="Grigoriev I.V."/>
            <person name="Hibbett D.S."/>
            <person name="Martin F."/>
            <person name="Nordberg H.P."/>
            <person name="Cantor M.N."/>
            <person name="Hua S.X."/>
        </authorList>
    </citation>
    <scope>NUCLEOTIDE SEQUENCE [LARGE SCALE GENOMIC DNA]</scope>
    <source>
        <strain evidence="3 4">441</strain>
    </source>
</reference>
<dbReference type="EMBL" id="KN833695">
    <property type="protein sequence ID" value="KIK27794.1"/>
    <property type="molecule type" value="Genomic_DNA"/>
</dbReference>
<comment type="cofactor">
    <cofactor evidence="1">
        <name>Mg(2+)</name>
        <dbReference type="ChEBI" id="CHEBI:18420"/>
    </cofactor>
</comment>
<keyword evidence="1" id="KW-0378">Hydrolase</keyword>
<dbReference type="Pfam" id="PF05970">
    <property type="entry name" value="PIF1"/>
    <property type="match status" value="1"/>
</dbReference>
<evidence type="ECO:0000313" key="4">
    <source>
        <dbReference type="Proteomes" id="UP000054018"/>
    </source>
</evidence>
<organism evidence="3 4">
    <name type="scientific">Pisolithus microcarpus 441</name>
    <dbReference type="NCBI Taxonomy" id="765257"/>
    <lineage>
        <taxon>Eukaryota</taxon>
        <taxon>Fungi</taxon>
        <taxon>Dikarya</taxon>
        <taxon>Basidiomycota</taxon>
        <taxon>Agaricomycotina</taxon>
        <taxon>Agaricomycetes</taxon>
        <taxon>Agaricomycetidae</taxon>
        <taxon>Boletales</taxon>
        <taxon>Sclerodermatineae</taxon>
        <taxon>Pisolithaceae</taxon>
        <taxon>Pisolithus</taxon>
    </lineage>
</organism>
<keyword evidence="1" id="KW-0227">DNA damage</keyword>
<dbReference type="GO" id="GO:0000723">
    <property type="term" value="P:telomere maintenance"/>
    <property type="evidence" value="ECO:0007669"/>
    <property type="project" value="InterPro"/>
</dbReference>
<comment type="similarity">
    <text evidence="1">Belongs to the helicase family.</text>
</comment>